<organism evidence="4 5">
    <name type="scientific">Prototheca wickerhamii</name>
    <dbReference type="NCBI Taxonomy" id="3111"/>
    <lineage>
        <taxon>Eukaryota</taxon>
        <taxon>Viridiplantae</taxon>
        <taxon>Chlorophyta</taxon>
        <taxon>core chlorophytes</taxon>
        <taxon>Trebouxiophyceae</taxon>
        <taxon>Chlorellales</taxon>
        <taxon>Chlorellaceae</taxon>
        <taxon>Prototheca</taxon>
    </lineage>
</organism>
<name>A0AAD9MLZ2_PROWI</name>
<dbReference type="GO" id="GO:0003735">
    <property type="term" value="F:structural constituent of ribosome"/>
    <property type="evidence" value="ECO:0007669"/>
    <property type="project" value="InterPro"/>
</dbReference>
<evidence type="ECO:0008006" key="6">
    <source>
        <dbReference type="Google" id="ProtNLM"/>
    </source>
</evidence>
<dbReference type="EMBL" id="JASFZW010000001">
    <property type="protein sequence ID" value="KAK2080430.1"/>
    <property type="molecule type" value="Genomic_DNA"/>
</dbReference>
<dbReference type="AlphaFoldDB" id="A0AAD9MLZ2"/>
<dbReference type="NCBIfam" id="TIGR01066">
    <property type="entry name" value="rplM_bact"/>
    <property type="match status" value="1"/>
</dbReference>
<dbReference type="HAMAP" id="MF_01366">
    <property type="entry name" value="Ribosomal_uL13"/>
    <property type="match status" value="1"/>
</dbReference>
<proteinExistence type="inferred from homology"/>
<dbReference type="PANTHER" id="PTHR11545">
    <property type="entry name" value="RIBOSOMAL PROTEIN L13"/>
    <property type="match status" value="1"/>
</dbReference>
<dbReference type="PANTHER" id="PTHR11545:SF2">
    <property type="entry name" value="LARGE RIBOSOMAL SUBUNIT PROTEIN UL13M"/>
    <property type="match status" value="1"/>
</dbReference>
<keyword evidence="2" id="KW-0689">Ribosomal protein</keyword>
<dbReference type="InterPro" id="IPR005822">
    <property type="entry name" value="Ribosomal_uL13"/>
</dbReference>
<dbReference type="CDD" id="cd00392">
    <property type="entry name" value="Ribosomal_L13"/>
    <property type="match status" value="1"/>
</dbReference>
<keyword evidence="3" id="KW-0687">Ribonucleoprotein</keyword>
<accession>A0AAD9MLZ2</accession>
<evidence type="ECO:0000313" key="4">
    <source>
        <dbReference type="EMBL" id="KAK2080430.1"/>
    </source>
</evidence>
<dbReference type="GO" id="GO:0005762">
    <property type="term" value="C:mitochondrial large ribosomal subunit"/>
    <property type="evidence" value="ECO:0007669"/>
    <property type="project" value="TreeGrafter"/>
</dbReference>
<dbReference type="GO" id="GO:0006412">
    <property type="term" value="P:translation"/>
    <property type="evidence" value="ECO:0007669"/>
    <property type="project" value="InterPro"/>
</dbReference>
<evidence type="ECO:0000256" key="1">
    <source>
        <dbReference type="ARBA" id="ARBA00006227"/>
    </source>
</evidence>
<dbReference type="InterPro" id="IPR036899">
    <property type="entry name" value="Ribosomal_uL13_sf"/>
</dbReference>
<dbReference type="InterPro" id="IPR005823">
    <property type="entry name" value="Ribosomal_uL13_bac-type"/>
</dbReference>
<evidence type="ECO:0000313" key="5">
    <source>
        <dbReference type="Proteomes" id="UP001255856"/>
    </source>
</evidence>
<dbReference type="GO" id="GO:0003729">
    <property type="term" value="F:mRNA binding"/>
    <property type="evidence" value="ECO:0007669"/>
    <property type="project" value="TreeGrafter"/>
</dbReference>
<dbReference type="Proteomes" id="UP001255856">
    <property type="component" value="Unassembled WGS sequence"/>
</dbReference>
<dbReference type="Pfam" id="PF00572">
    <property type="entry name" value="Ribosomal_L13"/>
    <property type="match status" value="1"/>
</dbReference>
<dbReference type="SUPFAM" id="SSF52161">
    <property type="entry name" value="Ribosomal protein L13"/>
    <property type="match status" value="1"/>
</dbReference>
<evidence type="ECO:0000256" key="3">
    <source>
        <dbReference type="ARBA" id="ARBA00023274"/>
    </source>
</evidence>
<comment type="caution">
    <text evidence="4">The sequence shown here is derived from an EMBL/GenBank/DDBJ whole genome shotgun (WGS) entry which is preliminary data.</text>
</comment>
<evidence type="ECO:0000256" key="2">
    <source>
        <dbReference type="ARBA" id="ARBA00022980"/>
    </source>
</evidence>
<protein>
    <recommendedName>
        <fullName evidence="6">50S ribosomal protein L13</fullName>
    </recommendedName>
</protein>
<dbReference type="GO" id="GO:0017148">
    <property type="term" value="P:negative regulation of translation"/>
    <property type="evidence" value="ECO:0007669"/>
    <property type="project" value="TreeGrafter"/>
</dbReference>
<reference evidence="4" key="1">
    <citation type="submission" date="2021-01" db="EMBL/GenBank/DDBJ databases">
        <authorList>
            <person name="Eckstrom K.M.E."/>
        </authorList>
    </citation>
    <scope>NUCLEOTIDE SEQUENCE</scope>
    <source>
        <strain evidence="4">UVCC 0001</strain>
    </source>
</reference>
<gene>
    <name evidence="4" type="ORF">QBZ16_000283</name>
</gene>
<comment type="similarity">
    <text evidence="1">Belongs to the universal ribosomal protein uL13 family.</text>
</comment>
<dbReference type="Gene3D" id="3.90.1180.10">
    <property type="entry name" value="Ribosomal protein L13"/>
    <property type="match status" value="1"/>
</dbReference>
<sequence>MAGPSALRGLQAEGLRFRVIDARGQVVGRLASQIAKILTGKDKPTYRPNQDCGDAVVVVNASQVEFTGRKWDNKLYRWHTGYPGGLKERSAKDQEAREPGSVLQKAVMGMLPKTNLRRSMARKLRIFPGAEHGLEGKGLQLVASELPPRRVRVRGEVMHLDGGFVPFNREAYNRRFGHGTQQ</sequence>
<keyword evidence="5" id="KW-1185">Reference proteome</keyword>